<feature type="region of interest" description="Disordered" evidence="4">
    <location>
        <begin position="253"/>
        <end position="273"/>
    </location>
</feature>
<organism evidence="6 7">
    <name type="scientific">Aspergillus parasiticus</name>
    <dbReference type="NCBI Taxonomy" id="5067"/>
    <lineage>
        <taxon>Eukaryota</taxon>
        <taxon>Fungi</taxon>
        <taxon>Dikarya</taxon>
        <taxon>Ascomycota</taxon>
        <taxon>Pezizomycotina</taxon>
        <taxon>Eurotiomycetes</taxon>
        <taxon>Eurotiomycetidae</taxon>
        <taxon>Eurotiales</taxon>
        <taxon>Aspergillaceae</taxon>
        <taxon>Aspergillus</taxon>
        <taxon>Aspergillus subgen. Circumdati</taxon>
    </lineage>
</organism>
<feature type="region of interest" description="Disordered" evidence="4">
    <location>
        <begin position="343"/>
        <end position="371"/>
    </location>
</feature>
<keyword evidence="3" id="KW-0687">Ribonucleoprotein</keyword>
<dbReference type="InterPro" id="IPR029064">
    <property type="entry name" value="Ribosomal_eL30-like_sf"/>
</dbReference>
<dbReference type="PRINTS" id="PR00882">
    <property type="entry name" value="RIBOSOMALL7A"/>
</dbReference>
<dbReference type="PRINTS" id="PR00881">
    <property type="entry name" value="L7ARS6FAMILY"/>
</dbReference>
<dbReference type="AlphaFoldDB" id="A0A5N6DGP1"/>
<dbReference type="FunFam" id="3.30.1330.30:FF:000003">
    <property type="entry name" value="60S ribosomal protein L7a"/>
    <property type="match status" value="1"/>
</dbReference>
<keyword evidence="2" id="KW-0689">Ribosomal protein</keyword>
<dbReference type="InterPro" id="IPR001921">
    <property type="entry name" value="Ribosomal_eL8_euk"/>
</dbReference>
<dbReference type="InterPro" id="IPR018492">
    <property type="entry name" value="Ribosomal_eL8/Nhp2"/>
</dbReference>
<dbReference type="InterPro" id="IPR004038">
    <property type="entry name" value="Ribosomal_eL8/eL30/eS12/Gad45"/>
</dbReference>
<dbReference type="GO" id="GO:1990904">
    <property type="term" value="C:ribonucleoprotein complex"/>
    <property type="evidence" value="ECO:0007669"/>
    <property type="project" value="UniProtKB-KW"/>
</dbReference>
<dbReference type="Proteomes" id="UP000326532">
    <property type="component" value="Unassembled WGS sequence"/>
</dbReference>
<gene>
    <name evidence="6" type="ORF">BDV34DRAFT_226510</name>
</gene>
<dbReference type="PANTHER" id="PTHR48419">
    <property type="entry name" value="SULFOTRANSFERASE DOMAIN-CONTAINING PROTEIN"/>
    <property type="match status" value="1"/>
</dbReference>
<comment type="similarity">
    <text evidence="1">Belongs to the eukaryotic ribosomal protein eL8 family.</text>
</comment>
<evidence type="ECO:0000256" key="2">
    <source>
        <dbReference type="ARBA" id="ARBA00022980"/>
    </source>
</evidence>
<dbReference type="GO" id="GO:0042254">
    <property type="term" value="P:ribosome biogenesis"/>
    <property type="evidence" value="ECO:0007669"/>
    <property type="project" value="InterPro"/>
</dbReference>
<dbReference type="PANTHER" id="PTHR48419:SF1">
    <property type="entry name" value="SULFOTRANSFERASE DOMAIN-CONTAINING PROTEIN"/>
    <property type="match status" value="1"/>
</dbReference>
<proteinExistence type="inferred from homology"/>
<protein>
    <recommendedName>
        <fullName evidence="5">Ribosomal protein eL8/eL30/eS12/Gadd45 domain-containing protein</fullName>
    </recommendedName>
</protein>
<dbReference type="InterPro" id="IPR027417">
    <property type="entry name" value="P-loop_NTPase"/>
</dbReference>
<dbReference type="Gene3D" id="3.30.1330.30">
    <property type="match status" value="1"/>
</dbReference>
<dbReference type="VEuPathDB" id="FungiDB:BDV34DRAFT_226510"/>
<feature type="domain" description="Ribosomal protein eL8/eL30/eS12/Gadd45" evidence="5">
    <location>
        <begin position="467"/>
        <end position="556"/>
    </location>
</feature>
<dbReference type="InterPro" id="IPR004037">
    <property type="entry name" value="Ribosomal_eL8-like_CS"/>
</dbReference>
<evidence type="ECO:0000313" key="7">
    <source>
        <dbReference type="Proteomes" id="UP000326532"/>
    </source>
</evidence>
<evidence type="ECO:0000256" key="3">
    <source>
        <dbReference type="ARBA" id="ARBA00023274"/>
    </source>
</evidence>
<name>A0A5N6DGP1_ASPPA</name>
<evidence type="ECO:0000313" key="6">
    <source>
        <dbReference type="EMBL" id="KAB8204305.1"/>
    </source>
</evidence>
<evidence type="ECO:0000256" key="4">
    <source>
        <dbReference type="SAM" id="MobiDB-lite"/>
    </source>
</evidence>
<sequence>MAPRRLLLVSYPRTASNLLLKILALSDQPNVVTNEQGGYFFMKAYTTATKDSRIYRPGDQWTTQECDEVRSAFQECLNALEDYSSRAEKENKMLVTKEHAFWLCNPMAFSRMIHGTNGSYDSLFRLEFPATYGPSQTFSPNNETVFPDEYLRTWRLAFIIRHPALVFPSLYRAMMKMVETGIIRKEELPGVLGTNMSLKWTRMLYDYGMESNDSDSKPLLLDAHDVIHNPHVITRFCELAGLDSNKLKFEWEKKSDANGAPSNGDPVEQREVTGEDARFRDQRAQAIMLSSLAGSSGVLKDKAPAMLDVATEASKWREEFGEETSLLLEKAVLEAMPDYEYLKARRPPKSGKKAAPLPYPQGKAGSKKAPKNPLIEKRSRNFGIGQDIQPKRNLGRFVKWPEYVRLQRQKKILNLRLKVPPAIAQFQSTLDRNSAAQTFKLLNKYRPETKAEKKERLHAEATAVAEGKKKEDVSKKPYHVKYGLNHVVGLVENKKASLVLIAHDVDPIELVVFLPALCRKMGVPYAIVKGKARLGTVVHKKTAAVLALTEVRSEDQSEFSKLLSTIKEGYTDKYEESRRHWGGGIMGAKAVARQEKKRKAVESAVKI</sequence>
<dbReference type="SUPFAM" id="SSF52540">
    <property type="entry name" value="P-loop containing nucleoside triphosphate hydrolases"/>
    <property type="match status" value="1"/>
</dbReference>
<dbReference type="Pfam" id="PF01248">
    <property type="entry name" value="Ribosomal_L7Ae"/>
    <property type="match status" value="1"/>
</dbReference>
<dbReference type="InterPro" id="IPR053226">
    <property type="entry name" value="Pyrrolopyrazine_biosynth_F"/>
</dbReference>
<dbReference type="GO" id="GO:0005840">
    <property type="term" value="C:ribosome"/>
    <property type="evidence" value="ECO:0007669"/>
    <property type="project" value="UniProtKB-KW"/>
</dbReference>
<dbReference type="EMBL" id="ML734981">
    <property type="protein sequence ID" value="KAB8204305.1"/>
    <property type="molecule type" value="Genomic_DNA"/>
</dbReference>
<reference evidence="6 7" key="1">
    <citation type="submission" date="2019-04" db="EMBL/GenBank/DDBJ databases">
        <title>Fungal friends and foes A comparative genomics study of 23 Aspergillus species from section Flavi.</title>
        <authorList>
            <consortium name="DOE Joint Genome Institute"/>
            <person name="Kjaerbolling I."/>
            <person name="Vesth T.C."/>
            <person name="Frisvad J.C."/>
            <person name="Nybo J.L."/>
            <person name="Theobald S."/>
            <person name="Kildgaard S."/>
            <person name="Petersen T.I."/>
            <person name="Kuo A."/>
            <person name="Sato A."/>
            <person name="Lyhne E.K."/>
            <person name="Kogle M.E."/>
            <person name="Wiebenga A."/>
            <person name="Kun R.S."/>
            <person name="Lubbers R.J."/>
            <person name="Makela M.R."/>
            <person name="Barry K."/>
            <person name="Chovatia M."/>
            <person name="Clum A."/>
            <person name="Daum C."/>
            <person name="Haridas S."/>
            <person name="He G."/>
            <person name="LaButti K."/>
            <person name="Lipzen A."/>
            <person name="Mondo S."/>
            <person name="Pangilinan J."/>
            <person name="Riley R."/>
            <person name="Salamov A."/>
            <person name="Simmons B.A."/>
            <person name="Magnuson J.K."/>
            <person name="Henrissat B."/>
            <person name="Mortensen U.H."/>
            <person name="Larsen T.O."/>
            <person name="De vries R.P."/>
            <person name="Grigoriev I.V."/>
            <person name="Machida M."/>
            <person name="Baker S.E."/>
            <person name="Andersen M.R."/>
        </authorList>
    </citation>
    <scope>NUCLEOTIDE SEQUENCE [LARGE SCALE GENOMIC DNA]</scope>
    <source>
        <strain evidence="6 7">CBS 117618</strain>
    </source>
</reference>
<dbReference type="SUPFAM" id="SSF55315">
    <property type="entry name" value="L30e-like"/>
    <property type="match status" value="1"/>
</dbReference>
<dbReference type="PROSITE" id="PS01082">
    <property type="entry name" value="RIBOSOMAL_L7AE"/>
    <property type="match status" value="1"/>
</dbReference>
<accession>A0A5N6DGP1</accession>
<keyword evidence="7" id="KW-1185">Reference proteome</keyword>
<evidence type="ECO:0000259" key="5">
    <source>
        <dbReference type="Pfam" id="PF01248"/>
    </source>
</evidence>
<evidence type="ECO:0000256" key="1">
    <source>
        <dbReference type="ARBA" id="ARBA00007337"/>
    </source>
</evidence>